<evidence type="ECO:0000313" key="2">
    <source>
        <dbReference type="EMBL" id="KNF00387.1"/>
    </source>
</evidence>
<evidence type="ECO:0000313" key="3">
    <source>
        <dbReference type="Proteomes" id="UP000054564"/>
    </source>
</evidence>
<feature type="region of interest" description="Disordered" evidence="1">
    <location>
        <begin position="1"/>
        <end position="25"/>
    </location>
</feature>
<sequence>TLPDGLSRRPISEEEEEFYNEQEDFDKEEPLIKACFRTELISQSSTLLEWEEQGFWLDLKYYLETMKQPAGMELEDFNKLKRKSANFFIQDGRLMRRHSPTTQMVIPKIAYQKDLLK</sequence>
<dbReference type="EMBL" id="AJIL01000037">
    <property type="protein sequence ID" value="KNF00387.1"/>
    <property type="molecule type" value="Genomic_DNA"/>
</dbReference>
<dbReference type="STRING" id="1165861.A0A0L0VME5"/>
<accession>A0A0L0VME5</accession>
<dbReference type="Proteomes" id="UP000054564">
    <property type="component" value="Unassembled WGS sequence"/>
</dbReference>
<proteinExistence type="predicted"/>
<protein>
    <submittedName>
        <fullName evidence="2">Uncharacterized protein</fullName>
    </submittedName>
</protein>
<reference evidence="3" key="1">
    <citation type="submission" date="2014-03" db="EMBL/GenBank/DDBJ databases">
        <title>The Genome Sequence of Puccinia striiformis f. sp. tritici PST-78.</title>
        <authorList>
            <consortium name="The Broad Institute Genome Sequencing Platform"/>
            <person name="Cuomo C."/>
            <person name="Hulbert S."/>
            <person name="Chen X."/>
            <person name="Walker B."/>
            <person name="Young S.K."/>
            <person name="Zeng Q."/>
            <person name="Gargeya S."/>
            <person name="Fitzgerald M."/>
            <person name="Haas B."/>
            <person name="Abouelleil A."/>
            <person name="Alvarado L."/>
            <person name="Arachchi H.M."/>
            <person name="Berlin A.M."/>
            <person name="Chapman S.B."/>
            <person name="Goldberg J."/>
            <person name="Griggs A."/>
            <person name="Gujja S."/>
            <person name="Hansen M."/>
            <person name="Howarth C."/>
            <person name="Imamovic A."/>
            <person name="Larimer J."/>
            <person name="McCowan C."/>
            <person name="Montmayeur A."/>
            <person name="Murphy C."/>
            <person name="Neiman D."/>
            <person name="Pearson M."/>
            <person name="Priest M."/>
            <person name="Roberts A."/>
            <person name="Saif S."/>
            <person name="Shea T."/>
            <person name="Sisk P."/>
            <person name="Sykes S."/>
            <person name="Wortman J."/>
            <person name="Nusbaum C."/>
            <person name="Birren B."/>
        </authorList>
    </citation>
    <scope>NUCLEOTIDE SEQUENCE [LARGE SCALE GENOMIC DNA]</scope>
    <source>
        <strain evidence="3">race PST-78</strain>
    </source>
</reference>
<name>A0A0L0VME5_9BASI</name>
<comment type="caution">
    <text evidence="2">The sequence shown here is derived from an EMBL/GenBank/DDBJ whole genome shotgun (WGS) entry which is preliminary data.</text>
</comment>
<keyword evidence="3" id="KW-1185">Reference proteome</keyword>
<gene>
    <name evidence="2" type="ORF">PSTG_06317</name>
</gene>
<evidence type="ECO:0000256" key="1">
    <source>
        <dbReference type="SAM" id="MobiDB-lite"/>
    </source>
</evidence>
<organism evidence="2 3">
    <name type="scientific">Puccinia striiformis f. sp. tritici PST-78</name>
    <dbReference type="NCBI Taxonomy" id="1165861"/>
    <lineage>
        <taxon>Eukaryota</taxon>
        <taxon>Fungi</taxon>
        <taxon>Dikarya</taxon>
        <taxon>Basidiomycota</taxon>
        <taxon>Pucciniomycotina</taxon>
        <taxon>Pucciniomycetes</taxon>
        <taxon>Pucciniales</taxon>
        <taxon>Pucciniaceae</taxon>
        <taxon>Puccinia</taxon>
    </lineage>
</organism>
<feature type="compositionally biased region" description="Acidic residues" evidence="1">
    <location>
        <begin position="13"/>
        <end position="25"/>
    </location>
</feature>
<dbReference type="AlphaFoldDB" id="A0A0L0VME5"/>
<feature type="non-terminal residue" evidence="2">
    <location>
        <position position="1"/>
    </location>
</feature>
<feature type="non-terminal residue" evidence="2">
    <location>
        <position position="117"/>
    </location>
</feature>
<feature type="compositionally biased region" description="Basic and acidic residues" evidence="1">
    <location>
        <begin position="1"/>
        <end position="12"/>
    </location>
</feature>